<dbReference type="EMBL" id="GBRH01271241">
    <property type="protein sequence ID" value="JAD26654.1"/>
    <property type="molecule type" value="Transcribed_RNA"/>
</dbReference>
<feature type="signal peptide" evidence="1">
    <location>
        <begin position="1"/>
        <end position="21"/>
    </location>
</feature>
<sequence>MSRSTGARVAVLGASLAIVAAMEWAQLTQLLDAPVVRFSKLDQRIDRHTYVAGDGFQYRQLVQTLESTTSSICRLIKASN</sequence>
<protein>
    <submittedName>
        <fullName evidence="2">Uncharacterized protein</fullName>
    </submittedName>
</protein>
<proteinExistence type="predicted"/>
<name>A0A0A8YJA8_ARUDO</name>
<keyword evidence="1" id="KW-0732">Signal</keyword>
<evidence type="ECO:0000256" key="1">
    <source>
        <dbReference type="SAM" id="SignalP"/>
    </source>
</evidence>
<feature type="chain" id="PRO_5002044732" evidence="1">
    <location>
        <begin position="22"/>
        <end position="80"/>
    </location>
</feature>
<organism evidence="2">
    <name type="scientific">Arundo donax</name>
    <name type="common">Giant reed</name>
    <name type="synonym">Donax arundinaceus</name>
    <dbReference type="NCBI Taxonomy" id="35708"/>
    <lineage>
        <taxon>Eukaryota</taxon>
        <taxon>Viridiplantae</taxon>
        <taxon>Streptophyta</taxon>
        <taxon>Embryophyta</taxon>
        <taxon>Tracheophyta</taxon>
        <taxon>Spermatophyta</taxon>
        <taxon>Magnoliopsida</taxon>
        <taxon>Liliopsida</taxon>
        <taxon>Poales</taxon>
        <taxon>Poaceae</taxon>
        <taxon>PACMAD clade</taxon>
        <taxon>Arundinoideae</taxon>
        <taxon>Arundineae</taxon>
        <taxon>Arundo</taxon>
    </lineage>
</organism>
<evidence type="ECO:0000313" key="2">
    <source>
        <dbReference type="EMBL" id="JAD26654.1"/>
    </source>
</evidence>
<reference evidence="2" key="1">
    <citation type="submission" date="2014-09" db="EMBL/GenBank/DDBJ databases">
        <authorList>
            <person name="Magalhaes I.L.F."/>
            <person name="Oliveira U."/>
            <person name="Santos F.R."/>
            <person name="Vidigal T.H.D.A."/>
            <person name="Brescovit A.D."/>
            <person name="Santos A.J."/>
        </authorList>
    </citation>
    <scope>NUCLEOTIDE SEQUENCE</scope>
    <source>
        <tissue evidence="2">Shoot tissue taken approximately 20 cm above the soil surface</tissue>
    </source>
</reference>
<reference evidence="2" key="2">
    <citation type="journal article" date="2015" name="Data Brief">
        <title>Shoot transcriptome of the giant reed, Arundo donax.</title>
        <authorList>
            <person name="Barrero R.A."/>
            <person name="Guerrero F.D."/>
            <person name="Moolhuijzen P."/>
            <person name="Goolsby J.A."/>
            <person name="Tidwell J."/>
            <person name="Bellgard S.E."/>
            <person name="Bellgard M.I."/>
        </authorList>
    </citation>
    <scope>NUCLEOTIDE SEQUENCE</scope>
    <source>
        <tissue evidence="2">Shoot tissue taken approximately 20 cm above the soil surface</tissue>
    </source>
</reference>
<dbReference type="AlphaFoldDB" id="A0A0A8YJA8"/>
<accession>A0A0A8YJA8</accession>